<dbReference type="EMBL" id="CP050124">
    <property type="protein sequence ID" value="QIP41088.1"/>
    <property type="molecule type" value="Genomic_DNA"/>
</dbReference>
<dbReference type="AlphaFoldDB" id="A0A6G9CW16"/>
<evidence type="ECO:0000313" key="2">
    <source>
        <dbReference type="Proteomes" id="UP000502345"/>
    </source>
</evidence>
<gene>
    <name evidence="1" type="ORF">G9444_3844</name>
</gene>
<protein>
    <submittedName>
        <fullName evidence="1">Uncharacterized protein</fullName>
    </submittedName>
</protein>
<evidence type="ECO:0000313" key="1">
    <source>
        <dbReference type="EMBL" id="QIP41088.1"/>
    </source>
</evidence>
<proteinExistence type="predicted"/>
<name>A0A6G9CW16_RHOER</name>
<accession>A0A6G9CW16</accession>
<sequence>MTIKNSIGPGVEADHGNRLFGNTIRSAEGEELVQRLNAMFERANSAGQVVNQRELSTVLSVRRSEGSPGDRSIPAPDRLIHAIEGLSYESLSLLICAAEHLLRSEGVHVDSTPFT</sequence>
<dbReference type="Proteomes" id="UP000502345">
    <property type="component" value="Chromosome"/>
</dbReference>
<organism evidence="1 2">
    <name type="scientific">Rhodococcus erythropolis</name>
    <name type="common">Arthrobacter picolinophilus</name>
    <dbReference type="NCBI Taxonomy" id="1833"/>
    <lineage>
        <taxon>Bacteria</taxon>
        <taxon>Bacillati</taxon>
        <taxon>Actinomycetota</taxon>
        <taxon>Actinomycetes</taxon>
        <taxon>Mycobacteriales</taxon>
        <taxon>Nocardiaceae</taxon>
        <taxon>Rhodococcus</taxon>
        <taxon>Rhodococcus erythropolis group</taxon>
    </lineage>
</organism>
<reference evidence="1 2" key="1">
    <citation type="submission" date="2020-03" db="EMBL/GenBank/DDBJ databases">
        <title>Screen low temperature-resistant strains for efficient degradation of petroleum hydrocarbons under the low temperature.</title>
        <authorList>
            <person name="Wang Y."/>
            <person name="Chen J."/>
        </authorList>
    </citation>
    <scope>NUCLEOTIDE SEQUENCE [LARGE SCALE GENOMIC DNA]</scope>
    <source>
        <strain evidence="1 2">KB1</strain>
    </source>
</reference>